<gene>
    <name evidence="24" type="ORF">H9L12_06475</name>
</gene>
<evidence type="ECO:0000256" key="15">
    <source>
        <dbReference type="ARBA" id="ARBA00023049"/>
    </source>
</evidence>
<evidence type="ECO:0000256" key="21">
    <source>
        <dbReference type="SAM" id="MobiDB-lite"/>
    </source>
</evidence>
<feature type="signal peptide" evidence="22">
    <location>
        <begin position="1"/>
        <end position="26"/>
    </location>
</feature>
<evidence type="ECO:0000256" key="9">
    <source>
        <dbReference type="ARBA" id="ARBA00022723"/>
    </source>
</evidence>
<evidence type="ECO:0000256" key="19">
    <source>
        <dbReference type="ARBA" id="ARBA00025833"/>
    </source>
</evidence>
<dbReference type="Gene3D" id="3.40.630.10">
    <property type="entry name" value="Zn peptidases"/>
    <property type="match status" value="2"/>
</dbReference>
<keyword evidence="10 22" id="KW-0732">Signal</keyword>
<dbReference type="PANTHER" id="PTHR12053">
    <property type="entry name" value="PROTEASE FAMILY M28 PLASMA GLUTAMATE CARBOXYPEPTIDASE-RELATED"/>
    <property type="match status" value="1"/>
</dbReference>
<keyword evidence="8" id="KW-0645">Protease</keyword>
<keyword evidence="16" id="KW-0865">Zymogen</keyword>
<protein>
    <recommendedName>
        <fullName evidence="5">Carboxypeptidase Q</fullName>
    </recommendedName>
    <alternativeName>
        <fullName evidence="20">Plasma glutamate carboxypeptidase</fullName>
    </alternativeName>
</protein>
<evidence type="ECO:0000256" key="22">
    <source>
        <dbReference type="SAM" id="SignalP"/>
    </source>
</evidence>
<dbReference type="SUPFAM" id="SSF53187">
    <property type="entry name" value="Zn-dependent exopeptidases"/>
    <property type="match status" value="1"/>
</dbReference>
<dbReference type="RefSeq" id="WP_187541060.1">
    <property type="nucleotide sequence ID" value="NZ_CP060717.1"/>
</dbReference>
<keyword evidence="17" id="KW-0325">Glycoprotein</keyword>
<keyword evidence="7" id="KW-0121">Carboxypeptidase</keyword>
<evidence type="ECO:0000259" key="23">
    <source>
        <dbReference type="Pfam" id="PF04389"/>
    </source>
</evidence>
<evidence type="ECO:0000256" key="16">
    <source>
        <dbReference type="ARBA" id="ARBA00023145"/>
    </source>
</evidence>
<proteinExistence type="predicted"/>
<dbReference type="PANTHER" id="PTHR12053:SF3">
    <property type="entry name" value="CARBOXYPEPTIDASE Q"/>
    <property type="match status" value="1"/>
</dbReference>
<keyword evidence="11 24" id="KW-0378">Hydrolase</keyword>
<keyword evidence="9" id="KW-0479">Metal-binding</keyword>
<evidence type="ECO:0000256" key="20">
    <source>
        <dbReference type="ARBA" id="ARBA00033328"/>
    </source>
</evidence>
<evidence type="ECO:0000256" key="6">
    <source>
        <dbReference type="ARBA" id="ARBA00022525"/>
    </source>
</evidence>
<dbReference type="GO" id="GO:0004180">
    <property type="term" value="F:carboxypeptidase activity"/>
    <property type="evidence" value="ECO:0007669"/>
    <property type="project" value="UniProtKB-KW"/>
</dbReference>
<evidence type="ECO:0000256" key="4">
    <source>
        <dbReference type="ARBA" id="ARBA00004613"/>
    </source>
</evidence>
<dbReference type="KEGG" id="srhi:H9L12_06475"/>
<comment type="subcellular location">
    <subcellularLocation>
        <location evidence="1">Endoplasmic reticulum</location>
    </subcellularLocation>
    <subcellularLocation>
        <location evidence="3">Golgi apparatus</location>
    </subcellularLocation>
    <subcellularLocation>
        <location evidence="2">Lysosome</location>
    </subcellularLocation>
    <subcellularLocation>
        <location evidence="4">Secreted</location>
    </subcellularLocation>
</comment>
<dbReference type="AlphaFoldDB" id="A0A7G9S885"/>
<name>A0A7G9S885_9SPHN</name>
<organism evidence="24 25">
    <name type="scientific">Sphingomonas rhizophila</name>
    <dbReference type="NCBI Taxonomy" id="2071607"/>
    <lineage>
        <taxon>Bacteria</taxon>
        <taxon>Pseudomonadati</taxon>
        <taxon>Pseudomonadota</taxon>
        <taxon>Alphaproteobacteria</taxon>
        <taxon>Sphingomonadales</taxon>
        <taxon>Sphingomonadaceae</taxon>
        <taxon>Sphingomonas</taxon>
    </lineage>
</organism>
<dbReference type="GO" id="GO:0046872">
    <property type="term" value="F:metal ion binding"/>
    <property type="evidence" value="ECO:0007669"/>
    <property type="project" value="UniProtKB-KW"/>
</dbReference>
<sequence>MVRYSSAALRAATASAALVAASGAIAQSGAPARIMDEGLNRSQVMVTASELLDGIGHRLTLSPSMTRAQSWAMGKFRSYGLTNVHQEPFEFGRGWEIISSSARMVEPRPIDMLAIPIAWTPPTNGTVRAPVIVAPISKPEHFAAWRGKLAGKIVLVTLPGTTDEPAKSAFIRLSDKDISDRDEFKLPNYDPDAANLRAQRRGFAKKLDAFLKAEGAVAWARKSYRDGMLLHGEGYTYGVGETPTLPGFEIAAEDYRRLARLAKSGRPPVVELTSNVRFDDSTTKASNVIADIAGTDPNAGYVMAGAHFDSWVAADGATDNGAGSVVVMEAARILKAIGARPKRTIRFALWSGEEQGLLGSRAYIEQHLVSRPVDPSLKGIDAYYAWSDAYPITTKPGYSAMKAYFNMDNGSGRLRGIHAEQNGAAVPILKEWLSPYGALDADRVVIGKTGGTDHVYLQAVGLQGYQFVQDPLDYNSRTHHSNADTFDHLRGDDLRQAAVVMAGVLLAAANSDKELPRPPVPQKPLDTDPFDYPDPDK</sequence>
<dbReference type="Proteomes" id="UP000515955">
    <property type="component" value="Chromosome"/>
</dbReference>
<evidence type="ECO:0000256" key="8">
    <source>
        <dbReference type="ARBA" id="ARBA00022670"/>
    </source>
</evidence>
<feature type="chain" id="PRO_5028909876" description="Carboxypeptidase Q" evidence="22">
    <location>
        <begin position="27"/>
        <end position="537"/>
    </location>
</feature>
<keyword evidence="13" id="KW-0862">Zinc</keyword>
<keyword evidence="12" id="KW-0256">Endoplasmic reticulum</keyword>
<evidence type="ECO:0000256" key="11">
    <source>
        <dbReference type="ARBA" id="ARBA00022801"/>
    </source>
</evidence>
<accession>A0A7G9S885</accession>
<evidence type="ECO:0000256" key="5">
    <source>
        <dbReference type="ARBA" id="ARBA00014116"/>
    </source>
</evidence>
<evidence type="ECO:0000256" key="18">
    <source>
        <dbReference type="ARBA" id="ARBA00023228"/>
    </source>
</evidence>
<evidence type="ECO:0000256" key="14">
    <source>
        <dbReference type="ARBA" id="ARBA00023034"/>
    </source>
</evidence>
<evidence type="ECO:0000256" key="1">
    <source>
        <dbReference type="ARBA" id="ARBA00004240"/>
    </source>
</evidence>
<dbReference type="GO" id="GO:0006508">
    <property type="term" value="P:proteolysis"/>
    <property type="evidence" value="ECO:0007669"/>
    <property type="project" value="UniProtKB-KW"/>
</dbReference>
<feature type="domain" description="Peptidase M28" evidence="23">
    <location>
        <begin position="287"/>
        <end position="502"/>
    </location>
</feature>
<dbReference type="EMBL" id="CP060717">
    <property type="protein sequence ID" value="QNN64060.1"/>
    <property type="molecule type" value="Genomic_DNA"/>
</dbReference>
<dbReference type="GO" id="GO:0070573">
    <property type="term" value="F:metallodipeptidase activity"/>
    <property type="evidence" value="ECO:0007669"/>
    <property type="project" value="InterPro"/>
</dbReference>
<evidence type="ECO:0000313" key="25">
    <source>
        <dbReference type="Proteomes" id="UP000515955"/>
    </source>
</evidence>
<evidence type="ECO:0000256" key="2">
    <source>
        <dbReference type="ARBA" id="ARBA00004371"/>
    </source>
</evidence>
<evidence type="ECO:0000256" key="7">
    <source>
        <dbReference type="ARBA" id="ARBA00022645"/>
    </source>
</evidence>
<dbReference type="GO" id="GO:0005764">
    <property type="term" value="C:lysosome"/>
    <property type="evidence" value="ECO:0007669"/>
    <property type="project" value="UniProtKB-SubCell"/>
</dbReference>
<reference evidence="24 25" key="1">
    <citation type="submission" date="2020-08" db="EMBL/GenBank/DDBJ databases">
        <title>Genome sequence of Sphingomonas rhizophila KACC 19189T.</title>
        <authorList>
            <person name="Hyun D.-W."/>
            <person name="Bae J.-W."/>
        </authorList>
    </citation>
    <scope>NUCLEOTIDE SEQUENCE [LARGE SCALE GENOMIC DNA]</scope>
    <source>
        <strain evidence="24 25">KACC 19189</strain>
    </source>
</reference>
<dbReference type="InterPro" id="IPR039866">
    <property type="entry name" value="CPQ"/>
</dbReference>
<keyword evidence="25" id="KW-1185">Reference proteome</keyword>
<keyword evidence="6" id="KW-0964">Secreted</keyword>
<feature type="region of interest" description="Disordered" evidence="21">
    <location>
        <begin position="511"/>
        <end position="537"/>
    </location>
</feature>
<evidence type="ECO:0000256" key="12">
    <source>
        <dbReference type="ARBA" id="ARBA00022824"/>
    </source>
</evidence>
<evidence type="ECO:0000256" key="10">
    <source>
        <dbReference type="ARBA" id="ARBA00022729"/>
    </source>
</evidence>
<evidence type="ECO:0000256" key="13">
    <source>
        <dbReference type="ARBA" id="ARBA00022833"/>
    </source>
</evidence>
<keyword evidence="14" id="KW-0333">Golgi apparatus</keyword>
<comment type="subunit">
    <text evidence="19">Homodimer. The monomeric form is inactive while the homodimer is active.</text>
</comment>
<evidence type="ECO:0000256" key="17">
    <source>
        <dbReference type="ARBA" id="ARBA00023180"/>
    </source>
</evidence>
<feature type="compositionally biased region" description="Acidic residues" evidence="21">
    <location>
        <begin position="528"/>
        <end position="537"/>
    </location>
</feature>
<dbReference type="Pfam" id="PF04389">
    <property type="entry name" value="Peptidase_M28"/>
    <property type="match status" value="1"/>
</dbReference>
<keyword evidence="15" id="KW-0482">Metalloprotease</keyword>
<evidence type="ECO:0000256" key="3">
    <source>
        <dbReference type="ARBA" id="ARBA00004555"/>
    </source>
</evidence>
<dbReference type="InterPro" id="IPR007484">
    <property type="entry name" value="Peptidase_M28"/>
</dbReference>
<dbReference type="GO" id="GO:0005576">
    <property type="term" value="C:extracellular region"/>
    <property type="evidence" value="ECO:0007669"/>
    <property type="project" value="UniProtKB-SubCell"/>
</dbReference>
<keyword evidence="18" id="KW-0458">Lysosome</keyword>
<evidence type="ECO:0000313" key="24">
    <source>
        <dbReference type="EMBL" id="QNN64060.1"/>
    </source>
</evidence>